<dbReference type="InterPro" id="IPR015892">
    <property type="entry name" value="Carbonic_anhydrase_CS"/>
</dbReference>
<dbReference type="EMBL" id="CP002915">
    <property type="protein sequence ID" value="AEK29498.1"/>
    <property type="molecule type" value="Genomic_DNA"/>
</dbReference>
<keyword evidence="4 8" id="KW-0456">Lyase</keyword>
<dbReference type="KEGG" id="bnm:BALAC2494_01062"/>
<dbReference type="GO" id="GO:0015976">
    <property type="term" value="P:carbon utilization"/>
    <property type="evidence" value="ECO:0007669"/>
    <property type="project" value="InterPro"/>
</dbReference>
<keyword evidence="3 7" id="KW-0862">Zinc</keyword>
<dbReference type="GO" id="GO:0004089">
    <property type="term" value="F:carbonate dehydratase activity"/>
    <property type="evidence" value="ECO:0007669"/>
    <property type="project" value="UniProtKB-EC"/>
</dbReference>
<comment type="function">
    <text evidence="5">Catalyzes the reversible hydration of carbon dioxide to form bicarbonate.</text>
</comment>
<comment type="catalytic activity">
    <reaction evidence="6">
        <text>hydrogencarbonate + H(+) = CO2 + H2O</text>
        <dbReference type="Rhea" id="RHEA:10748"/>
        <dbReference type="ChEBI" id="CHEBI:15377"/>
        <dbReference type="ChEBI" id="CHEBI:15378"/>
        <dbReference type="ChEBI" id="CHEBI:16526"/>
        <dbReference type="ChEBI" id="CHEBI:17544"/>
        <dbReference type="EC" id="4.2.1.1"/>
    </reaction>
</comment>
<dbReference type="Gene3D" id="3.40.1050.10">
    <property type="entry name" value="Carbonic anhydrase"/>
    <property type="match status" value="1"/>
</dbReference>
<dbReference type="SMART" id="SM00947">
    <property type="entry name" value="Pro_CA"/>
    <property type="match status" value="1"/>
</dbReference>
<protein>
    <recommendedName>
        <fullName evidence="2">carbonic anhydrase</fullName>
        <ecNumber evidence="2">4.2.1.1</ecNumber>
    </recommendedName>
</protein>
<dbReference type="PROSITE" id="PS00704">
    <property type="entry name" value="PROK_CO2_ANHYDRASE_1"/>
    <property type="match status" value="1"/>
</dbReference>
<name>A0A806FNW7_BIFAN</name>
<accession>A0A806FNW7</accession>
<reference evidence="8 9" key="1">
    <citation type="journal article" date="2011" name="J. Bacteriol.">
        <title>Genome Sequence of the Probiotic Strain Bifidobacterium animalis subsp. lactis CNCM I-2494.</title>
        <authorList>
            <person name="Chervaux C."/>
            <person name="Grimaldi C."/>
            <person name="Bolotin A."/>
            <person name="Quinquis B."/>
            <person name="Legrain-Raspaud S."/>
            <person name="van Hylckama Vlieg J.E."/>
            <person name="Denariaz G."/>
            <person name="Smokvina T."/>
        </authorList>
    </citation>
    <scope>NUCLEOTIDE SEQUENCE [LARGE SCALE GENOMIC DNA]</scope>
    <source>
        <strain evidence="8 9">CNCM I-2494</strain>
    </source>
</reference>
<dbReference type="PANTHER" id="PTHR11002">
    <property type="entry name" value="CARBONIC ANHYDRASE"/>
    <property type="match status" value="1"/>
</dbReference>
<feature type="binding site" evidence="7">
    <location>
        <position position="92"/>
    </location>
    <ligand>
        <name>Zn(2+)</name>
        <dbReference type="ChEBI" id="CHEBI:29105"/>
    </ligand>
</feature>
<dbReference type="InterPro" id="IPR001765">
    <property type="entry name" value="Carbonic_anhydrase"/>
</dbReference>
<organism evidence="8 9">
    <name type="scientific">Bifidobacterium animalis subsp. lactis CNCM I-2494</name>
    <dbReference type="NCBI Taxonomy" id="1042403"/>
    <lineage>
        <taxon>Bacteria</taxon>
        <taxon>Bacillati</taxon>
        <taxon>Actinomycetota</taxon>
        <taxon>Actinomycetes</taxon>
        <taxon>Bifidobacteriales</taxon>
        <taxon>Bifidobacteriaceae</taxon>
        <taxon>Bifidobacterium</taxon>
    </lineage>
</organism>
<dbReference type="InterPro" id="IPR036874">
    <property type="entry name" value="Carbonic_anhydrase_sf"/>
</dbReference>
<evidence type="ECO:0000256" key="5">
    <source>
        <dbReference type="ARBA" id="ARBA00024993"/>
    </source>
</evidence>
<dbReference type="CDD" id="cd03378">
    <property type="entry name" value="beta_CA_cladeC"/>
    <property type="match status" value="1"/>
</dbReference>
<evidence type="ECO:0000256" key="4">
    <source>
        <dbReference type="ARBA" id="ARBA00023239"/>
    </source>
</evidence>
<dbReference type="EC" id="4.2.1.1" evidence="2"/>
<sequence length="260" mass="29396">MPRHRHLRSRTHHQLYSRDSMMYRNPADIEAIRGIMTDSTQETTANSTWSRMLAGNRRFAEGNAEHPWRDKETRESLIDTQNPDAAVLSCSDSRVPPEIIFDAGLGDMFTVRTAGEMLDQAVLQTLEYAVSSLHVSLLVVLSHQHCAAVAQAEKELDALTEHLTHEITDAQERERIMEDLDEVIASSSSEFLKNIGISVWQARMAGLDSRDDYEQVHIAHTIEQLVTSSEMIRDALAHERLMIVGARYRLDTGLVEVLSF</sequence>
<evidence type="ECO:0000313" key="8">
    <source>
        <dbReference type="EMBL" id="AEK29498.1"/>
    </source>
</evidence>
<proteinExistence type="inferred from homology"/>
<feature type="binding site" evidence="7">
    <location>
        <position position="143"/>
    </location>
    <ligand>
        <name>Zn(2+)</name>
        <dbReference type="ChEBI" id="CHEBI:29105"/>
    </ligand>
</feature>
<dbReference type="SUPFAM" id="SSF53056">
    <property type="entry name" value="beta-carbonic anhydrase, cab"/>
    <property type="match status" value="1"/>
</dbReference>
<dbReference type="GO" id="GO:0008270">
    <property type="term" value="F:zinc ion binding"/>
    <property type="evidence" value="ECO:0007669"/>
    <property type="project" value="InterPro"/>
</dbReference>
<evidence type="ECO:0000256" key="7">
    <source>
        <dbReference type="PIRSR" id="PIRSR601765-1"/>
    </source>
</evidence>
<evidence type="ECO:0000313" key="9">
    <source>
        <dbReference type="Proteomes" id="UP000008394"/>
    </source>
</evidence>
<gene>
    <name evidence="8" type="ORF">BALAC2494_01062</name>
</gene>
<comment type="similarity">
    <text evidence="1">Belongs to the beta-class carbonic anhydrase family.</text>
</comment>
<dbReference type="PANTHER" id="PTHR11002:SF79">
    <property type="entry name" value="CARBONIC ANHYDRASE 2"/>
    <property type="match status" value="1"/>
</dbReference>
<dbReference type="Proteomes" id="UP000008394">
    <property type="component" value="Chromosome"/>
</dbReference>
<keyword evidence="7" id="KW-0479">Metal-binding</keyword>
<evidence type="ECO:0000256" key="6">
    <source>
        <dbReference type="ARBA" id="ARBA00048348"/>
    </source>
</evidence>
<feature type="binding site" evidence="7">
    <location>
        <position position="90"/>
    </location>
    <ligand>
        <name>Zn(2+)</name>
        <dbReference type="ChEBI" id="CHEBI:29105"/>
    </ligand>
</feature>
<feature type="binding site" evidence="7">
    <location>
        <position position="146"/>
    </location>
    <ligand>
        <name>Zn(2+)</name>
        <dbReference type="ChEBI" id="CHEBI:29105"/>
    </ligand>
</feature>
<evidence type="ECO:0000256" key="3">
    <source>
        <dbReference type="ARBA" id="ARBA00022833"/>
    </source>
</evidence>
<comment type="cofactor">
    <cofactor evidence="7">
        <name>Zn(2+)</name>
        <dbReference type="ChEBI" id="CHEBI:29105"/>
    </cofactor>
    <text evidence="7">Binds 1 zinc ion per subunit.</text>
</comment>
<dbReference type="AlphaFoldDB" id="A0A806FNW7"/>
<evidence type="ECO:0000256" key="2">
    <source>
        <dbReference type="ARBA" id="ARBA00012925"/>
    </source>
</evidence>
<evidence type="ECO:0000256" key="1">
    <source>
        <dbReference type="ARBA" id="ARBA00006217"/>
    </source>
</evidence>
<dbReference type="Pfam" id="PF00484">
    <property type="entry name" value="Pro_CA"/>
    <property type="match status" value="1"/>
</dbReference>